<keyword evidence="3" id="KW-1185">Reference proteome</keyword>
<proteinExistence type="predicted"/>
<protein>
    <submittedName>
        <fullName evidence="2">Uncharacterized protein</fullName>
    </submittedName>
</protein>
<name>A0AAD6AMQ7_9TELE</name>
<evidence type="ECO:0000313" key="2">
    <source>
        <dbReference type="EMBL" id="KAJ4927661.1"/>
    </source>
</evidence>
<comment type="caution">
    <text evidence="2">The sequence shown here is derived from an EMBL/GenBank/DDBJ whole genome shotgun (WGS) entry which is preliminary data.</text>
</comment>
<feature type="region of interest" description="Disordered" evidence="1">
    <location>
        <begin position="78"/>
        <end position="120"/>
    </location>
</feature>
<accession>A0AAD6AMQ7</accession>
<dbReference type="EMBL" id="JAPTMU010000018">
    <property type="protein sequence ID" value="KAJ4927661.1"/>
    <property type="molecule type" value="Genomic_DNA"/>
</dbReference>
<reference evidence="2" key="1">
    <citation type="submission" date="2022-11" db="EMBL/GenBank/DDBJ databases">
        <title>Chromosome-level genome of Pogonophryne albipinna.</title>
        <authorList>
            <person name="Jo E."/>
        </authorList>
    </citation>
    <scope>NUCLEOTIDE SEQUENCE</scope>
    <source>
        <strain evidence="2">SGF0006</strain>
        <tissue evidence="2">Muscle</tissue>
    </source>
</reference>
<evidence type="ECO:0000256" key="1">
    <source>
        <dbReference type="SAM" id="MobiDB-lite"/>
    </source>
</evidence>
<evidence type="ECO:0000313" key="3">
    <source>
        <dbReference type="Proteomes" id="UP001219934"/>
    </source>
</evidence>
<sequence length="120" mass="13196">MKWGQRSKTRTIPPFKSTPLALTTYTHTLSSAAAILSQPGLWRREKTRQHQAPKHRTAVTAASRLHVKKKQQLYGDPAARHIRNEASRASVHLSPAVLHPGPAAPEQGHGPPQQRPSIIG</sequence>
<gene>
    <name evidence="2" type="ORF">JOQ06_015466</name>
</gene>
<organism evidence="2 3">
    <name type="scientific">Pogonophryne albipinna</name>
    <dbReference type="NCBI Taxonomy" id="1090488"/>
    <lineage>
        <taxon>Eukaryota</taxon>
        <taxon>Metazoa</taxon>
        <taxon>Chordata</taxon>
        <taxon>Craniata</taxon>
        <taxon>Vertebrata</taxon>
        <taxon>Euteleostomi</taxon>
        <taxon>Actinopterygii</taxon>
        <taxon>Neopterygii</taxon>
        <taxon>Teleostei</taxon>
        <taxon>Neoteleostei</taxon>
        <taxon>Acanthomorphata</taxon>
        <taxon>Eupercaria</taxon>
        <taxon>Perciformes</taxon>
        <taxon>Notothenioidei</taxon>
        <taxon>Pogonophryne</taxon>
    </lineage>
</organism>
<dbReference type="Proteomes" id="UP001219934">
    <property type="component" value="Unassembled WGS sequence"/>
</dbReference>
<dbReference type="AlphaFoldDB" id="A0AAD6AMQ7"/>